<accession>A0A9Q0H3H4</accession>
<evidence type="ECO:0000256" key="1">
    <source>
        <dbReference type="SAM" id="MobiDB-lite"/>
    </source>
</evidence>
<reference evidence="2" key="1">
    <citation type="journal article" date="2023" name="Plant J.">
        <title>The genome of the king protea, Protea cynaroides.</title>
        <authorList>
            <person name="Chang J."/>
            <person name="Duong T.A."/>
            <person name="Schoeman C."/>
            <person name="Ma X."/>
            <person name="Roodt D."/>
            <person name="Barker N."/>
            <person name="Li Z."/>
            <person name="Van de Peer Y."/>
            <person name="Mizrachi E."/>
        </authorList>
    </citation>
    <scope>NUCLEOTIDE SEQUENCE</scope>
    <source>
        <tissue evidence="2">Young leaves</tissue>
    </source>
</reference>
<gene>
    <name evidence="2" type="ORF">NE237_025671</name>
</gene>
<sequence length="218" mass="24048">MGRFNKLSGLGVKGKDKSPLPEISSNEVSGSNSNDAVAVSPQEFSKGKYGCETSGKSSKTHKRGYAPLPLTNRWGEVSTTIAYQKHVLTTTEKLALVRAQRGVAIKFTDLNTVEHLLKFKIVNFNSSDFHRLFPSTSQKSSPLTPVHGGLQHECKANAGVNKGADPPKGEVLGTFGHKPGRLGLRGPNMLLKLLLISSKEIWWQQEFKRPYSMLRFRE</sequence>
<dbReference type="EMBL" id="JAMYWD010000010">
    <property type="protein sequence ID" value="KAJ4958560.1"/>
    <property type="molecule type" value="Genomic_DNA"/>
</dbReference>
<name>A0A9Q0H3H4_9MAGN</name>
<evidence type="ECO:0000313" key="3">
    <source>
        <dbReference type="Proteomes" id="UP001141806"/>
    </source>
</evidence>
<protein>
    <submittedName>
        <fullName evidence="2">Uncharacterized protein</fullName>
    </submittedName>
</protein>
<dbReference type="AlphaFoldDB" id="A0A9Q0H3H4"/>
<proteinExistence type="predicted"/>
<dbReference type="Proteomes" id="UP001141806">
    <property type="component" value="Unassembled WGS sequence"/>
</dbReference>
<feature type="region of interest" description="Disordered" evidence="1">
    <location>
        <begin position="1"/>
        <end position="41"/>
    </location>
</feature>
<evidence type="ECO:0000313" key="2">
    <source>
        <dbReference type="EMBL" id="KAJ4958560.1"/>
    </source>
</evidence>
<organism evidence="2 3">
    <name type="scientific">Protea cynaroides</name>
    <dbReference type="NCBI Taxonomy" id="273540"/>
    <lineage>
        <taxon>Eukaryota</taxon>
        <taxon>Viridiplantae</taxon>
        <taxon>Streptophyta</taxon>
        <taxon>Embryophyta</taxon>
        <taxon>Tracheophyta</taxon>
        <taxon>Spermatophyta</taxon>
        <taxon>Magnoliopsida</taxon>
        <taxon>Proteales</taxon>
        <taxon>Proteaceae</taxon>
        <taxon>Protea</taxon>
    </lineage>
</organism>
<keyword evidence="3" id="KW-1185">Reference proteome</keyword>
<feature type="compositionally biased region" description="Polar residues" evidence="1">
    <location>
        <begin position="23"/>
        <end position="35"/>
    </location>
</feature>
<comment type="caution">
    <text evidence="2">The sequence shown here is derived from an EMBL/GenBank/DDBJ whole genome shotgun (WGS) entry which is preliminary data.</text>
</comment>